<evidence type="ECO:0000313" key="6">
    <source>
        <dbReference type="EMBL" id="TBW55159.1"/>
    </source>
</evidence>
<reference evidence="6 7" key="1">
    <citation type="submission" date="2019-02" db="EMBL/GenBank/DDBJ databases">
        <title>Marinobacter halodurans sp. nov., a marine bacterium isolated from sea tidal flat.</title>
        <authorList>
            <person name="Yoo Y."/>
            <person name="Lee D.W."/>
            <person name="Kim B.S."/>
            <person name="Kim J.-J."/>
        </authorList>
    </citation>
    <scope>NUCLEOTIDE SEQUENCE [LARGE SCALE GENOMIC DNA]</scope>
    <source>
        <strain evidence="6 7">YJ-S3-2</strain>
    </source>
</reference>
<protein>
    <submittedName>
        <fullName evidence="6">Ergothioneine biosynthesis protein EgtB</fullName>
    </submittedName>
</protein>
<organism evidence="6 7">
    <name type="scientific">Marinobacter halodurans</name>
    <dbReference type="NCBI Taxonomy" id="2528979"/>
    <lineage>
        <taxon>Bacteria</taxon>
        <taxon>Pseudomonadati</taxon>
        <taxon>Pseudomonadota</taxon>
        <taxon>Gammaproteobacteria</taxon>
        <taxon>Pseudomonadales</taxon>
        <taxon>Marinobacteraceae</taxon>
        <taxon>Marinobacter</taxon>
    </lineage>
</organism>
<dbReference type="EMBL" id="SJDL01000017">
    <property type="protein sequence ID" value="TBW55159.1"/>
    <property type="molecule type" value="Genomic_DNA"/>
</dbReference>
<dbReference type="SUPFAM" id="SSF109854">
    <property type="entry name" value="DinB/YfiT-like putative metalloenzymes"/>
    <property type="match status" value="1"/>
</dbReference>
<keyword evidence="1" id="KW-0560">Oxidoreductase</keyword>
<proteinExistence type="predicted"/>
<dbReference type="Gene3D" id="3.90.1580.10">
    <property type="entry name" value="paralog of FGE (formylglycine-generating enzyme)"/>
    <property type="match status" value="1"/>
</dbReference>
<dbReference type="InterPro" id="IPR051043">
    <property type="entry name" value="Sulfatase_Mod_Factor_Kinase"/>
</dbReference>
<evidence type="ECO:0000259" key="4">
    <source>
        <dbReference type="Pfam" id="PF03781"/>
    </source>
</evidence>
<dbReference type="PANTHER" id="PTHR23150:SF36">
    <property type="entry name" value="HERCYNINE OXYGENASE"/>
    <property type="match status" value="1"/>
</dbReference>
<dbReference type="InterPro" id="IPR017806">
    <property type="entry name" value="EgtB"/>
</dbReference>
<feature type="domain" description="Sulfatase-modifying factor enzyme-like" evidence="4">
    <location>
        <begin position="341"/>
        <end position="428"/>
    </location>
</feature>
<dbReference type="Pfam" id="PF12867">
    <property type="entry name" value="DinB_2"/>
    <property type="match status" value="1"/>
</dbReference>
<dbReference type="Pfam" id="PF03781">
    <property type="entry name" value="FGE-sulfatase"/>
    <property type="match status" value="2"/>
</dbReference>
<evidence type="ECO:0000256" key="1">
    <source>
        <dbReference type="ARBA" id="ARBA00023002"/>
    </source>
</evidence>
<dbReference type="RefSeq" id="WP_131482115.1">
    <property type="nucleotide sequence ID" value="NZ_SJDL01000017.1"/>
</dbReference>
<dbReference type="InterPro" id="IPR042095">
    <property type="entry name" value="SUMF_sf"/>
</dbReference>
<keyword evidence="7" id="KW-1185">Reference proteome</keyword>
<evidence type="ECO:0000313" key="7">
    <source>
        <dbReference type="Proteomes" id="UP000313645"/>
    </source>
</evidence>
<accession>A0ABY1ZLD6</accession>
<dbReference type="InterPro" id="IPR024775">
    <property type="entry name" value="DinB-like"/>
</dbReference>
<dbReference type="InterPro" id="IPR016187">
    <property type="entry name" value="CTDL_fold"/>
</dbReference>
<gene>
    <name evidence="6" type="ORF">EZI54_11930</name>
</gene>
<dbReference type="InterPro" id="IPR005532">
    <property type="entry name" value="SUMF_dom"/>
</dbReference>
<sequence length="431" mass="49353">MPISSELADRAPQDRPAQDLHTEYDHVRRLFEHYCSPLETEDYGLQAIPETSPAKWHLAHTTWFFETFLLKPFLPGYQPFHPRFEYLFNSYYNGVGEQFPRPQRGLLSRPTVKEVYAYRHAVDAAMHDLLARDLPDRATIAERTELGLQHEMQHQELFFTDLKYNLACNPLFPTYIEAPARDATTPSVELAWQSYSGGIRQIGTTPQDGFCFDNETPRHRVFLEPFELASRPVTNGDVLAFMRDGGYHQPALWLADGWTHIQGTGATQPLYWIRQDDAWFEFTLHGLQPLDPDGIACHLSGYEADAIARWFGARLPTEFEWECAAQAEPDGAREEAHFVERGHYHPGHAGDHTLFGSIWQWTSSAYGPYPGYQPAPGAIGEYNGKFMCNQLVLRGGSCVTDRRQVRSTYRNFFYPPDRWQFSGLRLARNGG</sequence>
<evidence type="ECO:0000259" key="5">
    <source>
        <dbReference type="Pfam" id="PF12867"/>
    </source>
</evidence>
<comment type="caution">
    <text evidence="6">The sequence shown here is derived from an EMBL/GenBank/DDBJ whole genome shotgun (WGS) entry which is preliminary data.</text>
</comment>
<comment type="pathway">
    <text evidence="3">Amino-acid biosynthesis; ergothioneine biosynthesis.</text>
</comment>
<dbReference type="NCBIfam" id="TIGR03440">
    <property type="entry name" value="egtB_TIGR03440"/>
    <property type="match status" value="1"/>
</dbReference>
<dbReference type="PANTHER" id="PTHR23150">
    <property type="entry name" value="SULFATASE MODIFYING FACTOR 1, 2"/>
    <property type="match status" value="1"/>
</dbReference>
<name>A0ABY1ZLD6_9GAMM</name>
<dbReference type="InterPro" id="IPR034660">
    <property type="entry name" value="DinB/YfiT-like"/>
</dbReference>
<feature type="domain" description="DinB-like" evidence="5">
    <location>
        <begin position="24"/>
        <end position="156"/>
    </location>
</feature>
<feature type="domain" description="Sulfatase-modifying factor enzyme-like" evidence="4">
    <location>
        <begin position="195"/>
        <end position="333"/>
    </location>
</feature>
<dbReference type="SUPFAM" id="SSF56436">
    <property type="entry name" value="C-type lectin-like"/>
    <property type="match status" value="1"/>
</dbReference>
<evidence type="ECO:0000256" key="2">
    <source>
        <dbReference type="ARBA" id="ARBA00023004"/>
    </source>
</evidence>
<evidence type="ECO:0000256" key="3">
    <source>
        <dbReference type="ARBA" id="ARBA00037882"/>
    </source>
</evidence>
<keyword evidence="2" id="KW-0408">Iron</keyword>
<dbReference type="Proteomes" id="UP000313645">
    <property type="component" value="Unassembled WGS sequence"/>
</dbReference>